<dbReference type="Gene3D" id="1.25.40.10">
    <property type="entry name" value="Tetratricopeptide repeat domain"/>
    <property type="match status" value="1"/>
</dbReference>
<dbReference type="InterPro" id="IPR036388">
    <property type="entry name" value="WH-like_DNA-bd_sf"/>
</dbReference>
<dbReference type="GO" id="GO:0003677">
    <property type="term" value="F:DNA binding"/>
    <property type="evidence" value="ECO:0007669"/>
    <property type="project" value="UniProtKB-KW"/>
</dbReference>
<dbReference type="Pfam" id="PF00196">
    <property type="entry name" value="GerE"/>
    <property type="match status" value="1"/>
</dbReference>
<dbReference type="InterPro" id="IPR027417">
    <property type="entry name" value="P-loop_NTPase"/>
</dbReference>
<accession>A0A383RU61</accession>
<reference evidence="6" key="1">
    <citation type="submission" date="2018-08" db="EMBL/GenBank/DDBJ databases">
        <authorList>
            <person name="Blom J."/>
        </authorList>
    </citation>
    <scope>NUCLEOTIDE SEQUENCE [LARGE SCALE GENOMIC DNA]</scope>
    <source>
        <strain evidence="6">CCOS 865</strain>
    </source>
</reference>
<gene>
    <name evidence="5" type="primary">malT</name>
    <name evidence="5" type="ORF">CCOS865_02470</name>
</gene>
<evidence type="ECO:0000313" key="5">
    <source>
        <dbReference type="EMBL" id="SYX90204.1"/>
    </source>
</evidence>
<dbReference type="AlphaFoldDB" id="A0A383RU61"/>
<dbReference type="InterPro" id="IPR041617">
    <property type="entry name" value="TPR_MalT"/>
</dbReference>
<dbReference type="PANTHER" id="PTHR44688">
    <property type="entry name" value="DNA-BINDING TRANSCRIPTIONAL ACTIVATOR DEVR_DOSR"/>
    <property type="match status" value="1"/>
</dbReference>
<dbReference type="InterPro" id="IPR000792">
    <property type="entry name" value="Tscrpt_reg_LuxR_C"/>
</dbReference>
<name>A0A383RU61_9PSED</name>
<dbReference type="Pfam" id="PF25873">
    <property type="entry name" value="WHD_MalT"/>
    <property type="match status" value="1"/>
</dbReference>
<dbReference type="SUPFAM" id="SSF46894">
    <property type="entry name" value="C-terminal effector domain of the bipartite response regulators"/>
    <property type="match status" value="1"/>
</dbReference>
<proteinExistence type="predicted"/>
<dbReference type="PROSITE" id="PS50043">
    <property type="entry name" value="HTH_LUXR_2"/>
    <property type="match status" value="1"/>
</dbReference>
<dbReference type="GO" id="GO:0006355">
    <property type="term" value="P:regulation of DNA-templated transcription"/>
    <property type="evidence" value="ECO:0007669"/>
    <property type="project" value="InterPro"/>
</dbReference>
<evidence type="ECO:0000256" key="2">
    <source>
        <dbReference type="ARBA" id="ARBA00023125"/>
    </source>
</evidence>
<dbReference type="PANTHER" id="PTHR44688:SF25">
    <property type="entry name" value="HTH LUXR-TYPE DOMAIN-CONTAINING PROTEIN"/>
    <property type="match status" value="1"/>
</dbReference>
<dbReference type="PRINTS" id="PR00038">
    <property type="entry name" value="HTHLUXR"/>
</dbReference>
<protein>
    <submittedName>
        <fullName evidence="5">HTH-type transcriptional regulator MalT</fullName>
    </submittedName>
</protein>
<keyword evidence="1" id="KW-0805">Transcription regulation</keyword>
<organism evidence="5 6">
    <name type="scientific">Pseudomonas reidholzensis</name>
    <dbReference type="NCBI Taxonomy" id="1785162"/>
    <lineage>
        <taxon>Bacteria</taxon>
        <taxon>Pseudomonadati</taxon>
        <taxon>Pseudomonadota</taxon>
        <taxon>Gammaproteobacteria</taxon>
        <taxon>Pseudomonadales</taxon>
        <taxon>Pseudomonadaceae</taxon>
        <taxon>Pseudomonas</taxon>
    </lineage>
</organism>
<keyword evidence="3" id="KW-0804">Transcription</keyword>
<dbReference type="RefSeq" id="WP_119141217.1">
    <property type="nucleotide sequence ID" value="NZ_CBCSFL010000017.1"/>
</dbReference>
<dbReference type="SUPFAM" id="SSF52540">
    <property type="entry name" value="P-loop containing nucleoside triphosphate hydrolases"/>
    <property type="match status" value="1"/>
</dbReference>
<dbReference type="CDD" id="cd06170">
    <property type="entry name" value="LuxR_C_like"/>
    <property type="match status" value="1"/>
</dbReference>
<dbReference type="InterPro" id="IPR016032">
    <property type="entry name" value="Sig_transdc_resp-reg_C-effctor"/>
</dbReference>
<dbReference type="Gene3D" id="1.10.10.10">
    <property type="entry name" value="Winged helix-like DNA-binding domain superfamily/Winged helix DNA-binding domain"/>
    <property type="match status" value="1"/>
</dbReference>
<evidence type="ECO:0000256" key="1">
    <source>
        <dbReference type="ARBA" id="ARBA00023015"/>
    </source>
</evidence>
<keyword evidence="6" id="KW-1185">Reference proteome</keyword>
<evidence type="ECO:0000256" key="3">
    <source>
        <dbReference type="ARBA" id="ARBA00023163"/>
    </source>
</evidence>
<dbReference type="SMART" id="SM00421">
    <property type="entry name" value="HTH_LUXR"/>
    <property type="match status" value="1"/>
</dbReference>
<dbReference type="OrthoDB" id="1123107at2"/>
<dbReference type="Proteomes" id="UP000263595">
    <property type="component" value="Unassembled WGS sequence"/>
</dbReference>
<dbReference type="InterPro" id="IPR011990">
    <property type="entry name" value="TPR-like_helical_dom_sf"/>
</dbReference>
<feature type="domain" description="HTH luxR-type" evidence="4">
    <location>
        <begin position="818"/>
        <end position="883"/>
    </location>
</feature>
<evidence type="ECO:0000313" key="6">
    <source>
        <dbReference type="Proteomes" id="UP000263595"/>
    </source>
</evidence>
<keyword evidence="2" id="KW-0238">DNA-binding</keyword>
<dbReference type="InterPro" id="IPR059106">
    <property type="entry name" value="WHD_MalT"/>
</dbReference>
<dbReference type="EMBL" id="UNOZ01000017">
    <property type="protein sequence ID" value="SYX90204.1"/>
    <property type="molecule type" value="Genomic_DNA"/>
</dbReference>
<sequence length="886" mass="97023">MSSNSLPPVSLDADVLFPCPASAAVQVVRAPLLSIIARSPGTLTLLTAPAGFGKTTLMAQAFAQFEAAGVAAAWINASAADNDLPRFLSRLGKLVAYLGIARPGQDAITCLSTHPQPFALFIDELENIQERSVLALVQEIAQHLPRRAHLVIATRCTPALGLSRLRVGGRLSEIDALQLRFDLADSQALFAPQLASGALSLAELQHLQAKTEGWIAALWLASIALQRAKTRPDFVAQFSGSTGTVAQYLAEVVFAEQPAEVRDFLLRVSLLKQFDRSVCQALNPHADGQRMIDHLRQQGLLIAIEAKAGHWRLHGLFAEYLRNQLASELPGAVAGLQLAASQWFADHAQPVLAIEHAVKGQQFEQALNLLEAHAEALLEQGRMRLLSRWFAAVPQALGRARPVLYMVSIWATAFTEGAHQALHRLNGIDWRSSADPRVRHHGGALYPTLLGMQDRCEEALREGMNTLEGMQAGHGFASATLLNAIAHQTLIIGHARDAQRMVDAARRLHGGESLFNRMYSETTEGLIDMLHGRLRHAAARFRLALDTLQADHNRHTHGNAWAGVLYTATLYETNQLPQAGHLINVYLPLAREVGIPDHLILIYLLKCRIALIESDIDTALQALTDLEYLGHSRLLPRAVAAAQLERAKILLIQGHAMAAQDELARAEDPAVWARECRQRLLAHDIHYLRLATLRWDIHFAEPLPALRQLDVDLKAARSSGRLHRALVLQLLRALALYRCDSAAAAHKELEEALAFAAREGYVRTVLDEGPALGRLVVEFKQLYEARSERDSLLLDYLRNLALAFGPLGHALGGKGATTTPLAEPLTRKEVVVLQLLTEGCSNLDLADRLHVSNSTVRTHLRNINAKLNTNSRTQALAVARSLGLLA</sequence>
<dbReference type="Gene3D" id="3.40.50.300">
    <property type="entry name" value="P-loop containing nucleotide triphosphate hydrolases"/>
    <property type="match status" value="1"/>
</dbReference>
<evidence type="ECO:0000259" key="4">
    <source>
        <dbReference type="PROSITE" id="PS50043"/>
    </source>
</evidence>
<dbReference type="Pfam" id="PF17874">
    <property type="entry name" value="TPR_MalT"/>
    <property type="match status" value="1"/>
</dbReference>